<dbReference type="InterPro" id="IPR036026">
    <property type="entry name" value="Seven-hairpin_glycosidases"/>
</dbReference>
<evidence type="ECO:0000313" key="6">
    <source>
        <dbReference type="EMBL" id="CAD7398992.1"/>
    </source>
</evidence>
<keyword evidence="4" id="KW-0325">Glycoprotein</keyword>
<feature type="compositionally biased region" description="Low complexity" evidence="5">
    <location>
        <begin position="245"/>
        <end position="255"/>
    </location>
</feature>
<dbReference type="InterPro" id="IPR001382">
    <property type="entry name" value="Glyco_hydro_47"/>
</dbReference>
<dbReference type="GO" id="GO:1904380">
    <property type="term" value="P:endoplasmic reticulum mannose trimming"/>
    <property type="evidence" value="ECO:0007669"/>
    <property type="project" value="InterPro"/>
</dbReference>
<dbReference type="Pfam" id="PF01532">
    <property type="entry name" value="Glyco_hydro_47"/>
    <property type="match status" value="1"/>
</dbReference>
<dbReference type="PANTHER" id="PTHR45679:SF5">
    <property type="entry name" value="ER DEGRADATION-ENHANCING ALPHA-MANNOSIDASE-LIKE PROTEIN 1"/>
    <property type="match status" value="1"/>
</dbReference>
<name>A0A7R9GWN8_TIMPO</name>
<dbReference type="GO" id="GO:0005975">
    <property type="term" value="P:carbohydrate metabolic process"/>
    <property type="evidence" value="ECO:0007669"/>
    <property type="project" value="InterPro"/>
</dbReference>
<feature type="compositionally biased region" description="Polar residues" evidence="5">
    <location>
        <begin position="192"/>
        <end position="202"/>
    </location>
</feature>
<evidence type="ECO:0000256" key="4">
    <source>
        <dbReference type="ARBA" id="ARBA00023180"/>
    </source>
</evidence>
<organism evidence="6">
    <name type="scientific">Timema poppense</name>
    <name type="common">Walking stick</name>
    <dbReference type="NCBI Taxonomy" id="170557"/>
    <lineage>
        <taxon>Eukaryota</taxon>
        <taxon>Metazoa</taxon>
        <taxon>Ecdysozoa</taxon>
        <taxon>Arthropoda</taxon>
        <taxon>Hexapoda</taxon>
        <taxon>Insecta</taxon>
        <taxon>Pterygota</taxon>
        <taxon>Neoptera</taxon>
        <taxon>Polyneoptera</taxon>
        <taxon>Phasmatodea</taxon>
        <taxon>Timematodea</taxon>
        <taxon>Timematoidea</taxon>
        <taxon>Timematidae</taxon>
        <taxon>Timema</taxon>
    </lineage>
</organism>
<dbReference type="Gene3D" id="1.50.10.10">
    <property type="match status" value="1"/>
</dbReference>
<evidence type="ECO:0000256" key="2">
    <source>
        <dbReference type="ARBA" id="ARBA00007658"/>
    </source>
</evidence>
<keyword evidence="3" id="KW-0256">Endoplasmic reticulum</keyword>
<proteinExistence type="inferred from homology"/>
<accession>A0A7R9GWN8</accession>
<comment type="subcellular location">
    <subcellularLocation>
        <location evidence="1">Endoplasmic reticulum</location>
    </subcellularLocation>
</comment>
<dbReference type="GO" id="GO:0005509">
    <property type="term" value="F:calcium ion binding"/>
    <property type="evidence" value="ECO:0007669"/>
    <property type="project" value="InterPro"/>
</dbReference>
<evidence type="ECO:0000256" key="5">
    <source>
        <dbReference type="SAM" id="MobiDB-lite"/>
    </source>
</evidence>
<evidence type="ECO:0000256" key="3">
    <source>
        <dbReference type="ARBA" id="ARBA00022824"/>
    </source>
</evidence>
<dbReference type="InterPro" id="IPR012341">
    <property type="entry name" value="6hp_glycosidase-like_sf"/>
</dbReference>
<sequence length="349" mass="39611">MKERRNKEFLIYNKDFPENSVKVSKLTIGSLSTVRLSLSLSVWFRHVKSVCFTDFLNVLCGSEKVRVLYGDIEEAICSHALYYSLWKHFGVLPERWNWQSLFADVTFYPLRPELVESTYLLYQLFDKDNYVNKHFGKFLFTTEGHILPIDSRFRSKLWEIKEGSLDIKPTKQNTTLLTDYTEKEKGRGEPLSANQSYSNSAVQPRAVIKGEGKRMRSESRDCNKKIIYSDLSQRSTTAHSPSSPPSGTRTSLPPGATAGLAPRAARRLVQTPASQLVEIDDGETWWLRRRRGRAWCAARDGRATDDTAAPDLSAGKTLDTRRHRGVRGLGLWRRYLLVVDGGGASALDK</sequence>
<evidence type="ECO:0008006" key="7">
    <source>
        <dbReference type="Google" id="ProtNLM"/>
    </source>
</evidence>
<dbReference type="AlphaFoldDB" id="A0A7R9GWN8"/>
<feature type="compositionally biased region" description="Polar residues" evidence="5">
    <location>
        <begin position="230"/>
        <end position="239"/>
    </location>
</feature>
<feature type="region of interest" description="Disordered" evidence="5">
    <location>
        <begin position="179"/>
        <end position="258"/>
    </location>
</feature>
<feature type="compositionally biased region" description="Basic and acidic residues" evidence="5">
    <location>
        <begin position="208"/>
        <end position="224"/>
    </location>
</feature>
<dbReference type="EMBL" id="OD000718">
    <property type="protein sequence ID" value="CAD7398992.1"/>
    <property type="molecule type" value="Genomic_DNA"/>
</dbReference>
<dbReference type="GO" id="GO:0044322">
    <property type="term" value="C:endoplasmic reticulum quality control compartment"/>
    <property type="evidence" value="ECO:0007669"/>
    <property type="project" value="GOC"/>
</dbReference>
<dbReference type="InterPro" id="IPR044674">
    <property type="entry name" value="EDEM1/2/3"/>
</dbReference>
<dbReference type="PANTHER" id="PTHR45679">
    <property type="entry name" value="ER DEGRADATION-ENHANCING ALPHA-MANNOSIDASE-LIKE PROTEIN 2"/>
    <property type="match status" value="1"/>
</dbReference>
<dbReference type="GO" id="GO:0004571">
    <property type="term" value="F:mannosyl-oligosaccharide 1,2-alpha-mannosidase activity"/>
    <property type="evidence" value="ECO:0007669"/>
    <property type="project" value="InterPro"/>
</dbReference>
<comment type="similarity">
    <text evidence="2">Belongs to the glycosyl hydrolase 47 family.</text>
</comment>
<dbReference type="SUPFAM" id="SSF48225">
    <property type="entry name" value="Seven-hairpin glycosidases"/>
    <property type="match status" value="1"/>
</dbReference>
<reference evidence="6" key="1">
    <citation type="submission" date="2020-11" db="EMBL/GenBank/DDBJ databases">
        <authorList>
            <person name="Tran Van P."/>
        </authorList>
    </citation>
    <scope>NUCLEOTIDE SEQUENCE</scope>
</reference>
<protein>
    <recommendedName>
        <fullName evidence="7">Alpha-1,2-Mannosidase</fullName>
    </recommendedName>
</protein>
<gene>
    <name evidence="6" type="ORF">TPSB3V08_LOCUS1967</name>
</gene>
<evidence type="ECO:0000256" key="1">
    <source>
        <dbReference type="ARBA" id="ARBA00004240"/>
    </source>
</evidence>
<dbReference type="GO" id="GO:0016020">
    <property type="term" value="C:membrane"/>
    <property type="evidence" value="ECO:0007669"/>
    <property type="project" value="InterPro"/>
</dbReference>